<protein>
    <submittedName>
        <fullName evidence="1">Uncharacterized protein</fullName>
    </submittedName>
</protein>
<dbReference type="OrthoDB" id="4717873at2"/>
<evidence type="ECO:0000313" key="2">
    <source>
        <dbReference type="Proteomes" id="UP000236318"/>
    </source>
</evidence>
<gene>
    <name evidence="1" type="ORF">MAAFP003_2136</name>
</gene>
<name>A0A2K4Y9J3_9MYCO</name>
<sequence length="290" mass="31933">MRSASSRANEPCPAASLGPIDCAQIITPDAVLGGGDVSSAVSGRRPAAERIARREYLRSECLQGARRRALADELYNIYSETLHGHTPEEIDDLIFGAARVRLALFYGARGELAGCAFAAIDRIEHAGRTHAVLGGGGFFRSHYRGGPSASLFFLGQGIRARLREPHVPLAYLTRASTPAAYRRLAVTMPTIYPSRRRQTPVNVETLVRALSPRRHYVQVSENPWVVRSAAPHDPSRLQRLEHDPDVRFYLDLNPRFAQGESLLVWVRADMADLDSGFARALRAVTPVKVT</sequence>
<dbReference type="Proteomes" id="UP000236318">
    <property type="component" value="Unassembled WGS sequence"/>
</dbReference>
<dbReference type="EMBL" id="FXEG02000002">
    <property type="protein sequence ID" value="SOX53462.1"/>
    <property type="molecule type" value="Genomic_DNA"/>
</dbReference>
<accession>A0A2K4Y9J3</accession>
<keyword evidence="2" id="KW-1185">Reference proteome</keyword>
<evidence type="ECO:0000313" key="1">
    <source>
        <dbReference type="EMBL" id="SOX53462.1"/>
    </source>
</evidence>
<dbReference type="RefSeq" id="WP_133160839.1">
    <property type="nucleotide sequence ID" value="NZ_FXEG02000002.1"/>
</dbReference>
<reference evidence="1" key="1">
    <citation type="submission" date="2018-01" db="EMBL/GenBank/DDBJ databases">
        <authorList>
            <consortium name="Urmite Genomes"/>
        </authorList>
    </citation>
    <scope>NUCLEOTIDE SEQUENCE [LARGE SCALE GENOMIC DNA]</scope>
    <source>
        <strain evidence="1">AFP003</strain>
    </source>
</reference>
<proteinExistence type="predicted"/>
<comment type="caution">
    <text evidence="1">The sequence shown here is derived from an EMBL/GenBank/DDBJ whole genome shotgun (WGS) entry which is preliminary data.</text>
</comment>
<organism evidence="1 2">
    <name type="scientific">Mycobacterium ahvazicum</name>
    <dbReference type="NCBI Taxonomy" id="1964395"/>
    <lineage>
        <taxon>Bacteria</taxon>
        <taxon>Bacillati</taxon>
        <taxon>Actinomycetota</taxon>
        <taxon>Actinomycetes</taxon>
        <taxon>Mycobacteriales</taxon>
        <taxon>Mycobacteriaceae</taxon>
        <taxon>Mycobacterium</taxon>
        <taxon>Mycobacterium simiae complex</taxon>
    </lineage>
</organism>
<dbReference type="AlphaFoldDB" id="A0A2K4Y9J3"/>